<accession>A0A4D6E3Y1</accession>
<evidence type="ECO:0000256" key="1">
    <source>
        <dbReference type="SAM" id="MobiDB-lite"/>
    </source>
</evidence>
<name>A0A4D6E3Y1_9CAUD</name>
<keyword evidence="3" id="KW-1185">Reference proteome</keyword>
<organism evidence="2 3">
    <name type="scientific">Gordonia phage GodonK</name>
    <dbReference type="NCBI Taxonomy" id="2562192"/>
    <lineage>
        <taxon>Viruses</taxon>
        <taxon>Duplodnaviria</taxon>
        <taxon>Heunggongvirae</taxon>
        <taxon>Uroviricota</taxon>
        <taxon>Caudoviricetes</taxon>
        <taxon>Godonkavirus</taxon>
        <taxon>Godonkavirus godonK</taxon>
    </lineage>
</organism>
<reference evidence="2 3" key="1">
    <citation type="submission" date="2019-03" db="EMBL/GenBank/DDBJ databases">
        <authorList>
            <person name="Douthitt C."/>
            <person name="D'Elia T."/>
            <person name="Bockoras C."/>
            <person name="Boss C."/>
            <person name="Clemons M."/>
            <person name="Green W."/>
            <person name="Harel H."/>
            <person name="Larralde J."/>
            <person name="Lopez M."/>
            <person name="Magana D."/>
            <person name="Miguel M."/>
            <person name="Muschweck L."/>
            <person name="Olivos K."/>
            <person name="Racette D."/>
            <person name="Reynolds M."/>
            <person name="Ru Y."/>
            <person name="Santana M."/>
            <person name="Simon R."/>
            <person name="Smotrilla K."/>
            <person name="Sufficool B."/>
            <person name="Tamayo B."/>
            <person name="Tirado E."/>
            <person name="Vajanyi M."/>
            <person name="Weger M."/>
            <person name="Wehr A."/>
            <person name="Whitaker K."/>
            <person name="Garlena R.A."/>
            <person name="Russell D.A."/>
            <person name="Pope W.H."/>
            <person name="Jacobs-Sera D."/>
            <person name="Hatfull G.F."/>
        </authorList>
    </citation>
    <scope>NUCLEOTIDE SEQUENCE [LARGE SCALE GENOMIC DNA]</scope>
</reference>
<gene>
    <name evidence="2" type="primary">46</name>
    <name evidence="2" type="ORF">SEA_GODONK_46</name>
</gene>
<evidence type="ECO:0000313" key="3">
    <source>
        <dbReference type="Proteomes" id="UP000297070"/>
    </source>
</evidence>
<feature type="region of interest" description="Disordered" evidence="1">
    <location>
        <begin position="16"/>
        <end position="35"/>
    </location>
</feature>
<dbReference type="EMBL" id="MK620899">
    <property type="protein sequence ID" value="QBZ72665.1"/>
    <property type="molecule type" value="Genomic_DNA"/>
</dbReference>
<sequence length="89" mass="10090">MPSSKDQIYRDIVEEAAKTTEARTGRKHRDKTGKELYQEYYPPHEELDNDKKRHAVKVICGIADNAEDAQTVLNALNLDPSELFGDDDA</sequence>
<protein>
    <submittedName>
        <fullName evidence="2">Uncharacterized protein</fullName>
    </submittedName>
</protein>
<evidence type="ECO:0000313" key="2">
    <source>
        <dbReference type="EMBL" id="QBZ72665.1"/>
    </source>
</evidence>
<dbReference type="Proteomes" id="UP000297070">
    <property type="component" value="Segment"/>
</dbReference>
<proteinExistence type="predicted"/>
<dbReference type="GeneID" id="55012882"/>
<dbReference type="RefSeq" id="YP_009821430.1">
    <property type="nucleotide sequence ID" value="NC_048176.1"/>
</dbReference>
<dbReference type="KEGG" id="vg:55012882"/>